<feature type="transmembrane region" description="Helical" evidence="5">
    <location>
        <begin position="184"/>
        <end position="206"/>
    </location>
</feature>
<keyword evidence="4 5" id="KW-0472">Membrane</keyword>
<feature type="transmembrane region" description="Helical" evidence="5">
    <location>
        <begin position="6"/>
        <end position="29"/>
    </location>
</feature>
<dbReference type="Pfam" id="PF00146">
    <property type="entry name" value="NADHdh"/>
    <property type="match status" value="1"/>
</dbReference>
<name>A0A523VVT9_UNCAE</name>
<dbReference type="PANTHER" id="PTHR43359:SF1">
    <property type="entry name" value="FORMATE HYDROGENLYASE SUBUNIT 4-RELATED"/>
    <property type="match status" value="1"/>
</dbReference>
<protein>
    <submittedName>
        <fullName evidence="6">NADH-quinone oxidoreductase subunit H</fullName>
    </submittedName>
</protein>
<proteinExistence type="predicted"/>
<dbReference type="EMBL" id="SOIZ01000392">
    <property type="protein sequence ID" value="TET58853.1"/>
    <property type="molecule type" value="Genomic_DNA"/>
</dbReference>
<dbReference type="Proteomes" id="UP000319130">
    <property type="component" value="Unassembled WGS sequence"/>
</dbReference>
<reference evidence="6 7" key="1">
    <citation type="submission" date="2019-03" db="EMBL/GenBank/DDBJ databases">
        <title>Metabolic potential of uncultured bacteria and archaea associated with petroleum seepage in deep-sea sediments.</title>
        <authorList>
            <person name="Dong X."/>
            <person name="Hubert C."/>
        </authorList>
    </citation>
    <scope>NUCLEOTIDE SEQUENCE [LARGE SCALE GENOMIC DNA]</scope>
    <source>
        <strain evidence="6">E29_bin52</strain>
    </source>
</reference>
<feature type="transmembrane region" description="Helical" evidence="5">
    <location>
        <begin position="315"/>
        <end position="332"/>
    </location>
</feature>
<evidence type="ECO:0000313" key="6">
    <source>
        <dbReference type="EMBL" id="TET58853.1"/>
    </source>
</evidence>
<comment type="subcellular location">
    <subcellularLocation>
        <location evidence="1">Membrane</location>
        <topology evidence="1">Multi-pass membrane protein</topology>
    </subcellularLocation>
</comment>
<dbReference type="PANTHER" id="PTHR43359">
    <property type="entry name" value="FORMATE HYDROGENLYASE SUBUNIT 4"/>
    <property type="match status" value="1"/>
</dbReference>
<accession>A0A523VVT9</accession>
<feature type="transmembrane region" description="Helical" evidence="5">
    <location>
        <begin position="69"/>
        <end position="91"/>
    </location>
</feature>
<evidence type="ECO:0000256" key="1">
    <source>
        <dbReference type="ARBA" id="ARBA00004141"/>
    </source>
</evidence>
<feature type="transmembrane region" description="Helical" evidence="5">
    <location>
        <begin position="239"/>
        <end position="261"/>
    </location>
</feature>
<keyword evidence="3 5" id="KW-1133">Transmembrane helix</keyword>
<evidence type="ECO:0000256" key="2">
    <source>
        <dbReference type="ARBA" id="ARBA00022692"/>
    </source>
</evidence>
<dbReference type="GO" id="GO:0005886">
    <property type="term" value="C:plasma membrane"/>
    <property type="evidence" value="ECO:0007669"/>
    <property type="project" value="TreeGrafter"/>
</dbReference>
<feature type="transmembrane region" description="Helical" evidence="5">
    <location>
        <begin position="143"/>
        <end position="164"/>
    </location>
</feature>
<comment type="caution">
    <text evidence="6">The sequence shown here is derived from an EMBL/GenBank/DDBJ whole genome shotgun (WGS) entry which is preliminary data.</text>
</comment>
<keyword evidence="2 5" id="KW-0812">Transmembrane</keyword>
<evidence type="ECO:0000256" key="5">
    <source>
        <dbReference type="SAM" id="Phobius"/>
    </source>
</evidence>
<dbReference type="InterPro" id="IPR001694">
    <property type="entry name" value="NADH_UbQ_OxRdtase_su1/FPO"/>
</dbReference>
<organism evidence="6 7">
    <name type="scientific">Aerophobetes bacterium</name>
    <dbReference type="NCBI Taxonomy" id="2030807"/>
    <lineage>
        <taxon>Bacteria</taxon>
        <taxon>Candidatus Aerophobota</taxon>
    </lineage>
</organism>
<evidence type="ECO:0000256" key="4">
    <source>
        <dbReference type="ARBA" id="ARBA00023136"/>
    </source>
</evidence>
<feature type="transmembrane region" description="Helical" evidence="5">
    <location>
        <begin position="111"/>
        <end position="131"/>
    </location>
</feature>
<evidence type="ECO:0000313" key="7">
    <source>
        <dbReference type="Proteomes" id="UP000319130"/>
    </source>
</evidence>
<gene>
    <name evidence="6" type="ORF">E3J48_08480</name>
</gene>
<feature type="transmembrane region" description="Helical" evidence="5">
    <location>
        <begin position="281"/>
        <end position="303"/>
    </location>
</feature>
<dbReference type="InterPro" id="IPR052561">
    <property type="entry name" value="ComplexI_Subunit1"/>
</dbReference>
<sequence length="334" mass="35672">MIVTPGTALGAVIGTIGLAAFGIFCGLLYKGFDRKIAAHMQSRIGPPIIQPFLDVSKFMIKDSVQPERALAWLYNAAPIASLASVITVLLYLPFGGLTFTPILSGHGDLILVVYLLILPALAMVAGGFASSSPFATVGAQRKMVTMMSYEFPLAVVAIAIAWKLNQLYPGESVFGLAFIYSHPLWGHVGPAGIVGMLLLLFSLVVVTPGQLATVPFDMDEASPEIAEGLTAEYSGRNFALFYLADAAKMVAVGTLTIALFFPYDLSPLIGISGPVGSFIDFVFFLLKLFLVIMLTMTLIRVAVARLKISQVTTSYWGFTTVIALVGLILLVVPN</sequence>
<evidence type="ECO:0000256" key="3">
    <source>
        <dbReference type="ARBA" id="ARBA00022989"/>
    </source>
</evidence>
<dbReference type="AlphaFoldDB" id="A0A523VVT9"/>